<feature type="transmembrane region" description="Helical" evidence="1">
    <location>
        <begin position="116"/>
        <end position="135"/>
    </location>
</feature>
<keyword evidence="1" id="KW-1133">Transmembrane helix</keyword>
<keyword evidence="1" id="KW-0472">Membrane</keyword>
<dbReference type="EMBL" id="JADCKC010000003">
    <property type="protein sequence ID" value="MBE5038483.1"/>
    <property type="molecule type" value="Genomic_DNA"/>
</dbReference>
<evidence type="ECO:0000313" key="2">
    <source>
        <dbReference type="EMBL" id="MBE5038483.1"/>
    </source>
</evidence>
<accession>A0ABR9R5P1</accession>
<sequence length="182" mass="19505">MDKNNRPALGFLLLGIAAIGRALLGVQDTSSTAEVTLTVLAGLGAALLGARCRLGLAAYCGQFVMEVLLCSMEGGGWLRPVLRAADLWLVLAGAWVTLTAAEQVRNDETYTAKHRLLRPILTVLLAVQTVLLFAQTALPDLIPLGVAGAGVFVLFSLGLIWYGTRMLSTYNVLRVKKTKRIL</sequence>
<organism evidence="2 3">
    <name type="scientific">Gemmiger gallinarum</name>
    <dbReference type="NCBI Taxonomy" id="2779354"/>
    <lineage>
        <taxon>Bacteria</taxon>
        <taxon>Bacillati</taxon>
        <taxon>Bacillota</taxon>
        <taxon>Clostridia</taxon>
        <taxon>Eubacteriales</taxon>
        <taxon>Gemmiger</taxon>
    </lineage>
</organism>
<evidence type="ECO:0000313" key="3">
    <source>
        <dbReference type="Proteomes" id="UP000768567"/>
    </source>
</evidence>
<name>A0ABR9R5P1_9FIRM</name>
<proteinExistence type="predicted"/>
<feature type="transmembrane region" description="Helical" evidence="1">
    <location>
        <begin position="141"/>
        <end position="164"/>
    </location>
</feature>
<reference evidence="2 3" key="1">
    <citation type="submission" date="2020-10" db="EMBL/GenBank/DDBJ databases">
        <title>ChiBAC.</title>
        <authorList>
            <person name="Zenner C."/>
            <person name="Hitch T.C.A."/>
            <person name="Clavel T."/>
        </authorList>
    </citation>
    <scope>NUCLEOTIDE SEQUENCE [LARGE SCALE GENOMIC DNA]</scope>
    <source>
        <strain evidence="2 3">DSM 109015</strain>
    </source>
</reference>
<dbReference type="RefSeq" id="WP_193502659.1">
    <property type="nucleotide sequence ID" value="NZ_JADCKC010000003.1"/>
</dbReference>
<gene>
    <name evidence="2" type="ORF">INF35_11865</name>
</gene>
<keyword evidence="1" id="KW-0812">Transmembrane</keyword>
<comment type="caution">
    <text evidence="2">The sequence shown here is derived from an EMBL/GenBank/DDBJ whole genome shotgun (WGS) entry which is preliminary data.</text>
</comment>
<evidence type="ECO:0000256" key="1">
    <source>
        <dbReference type="SAM" id="Phobius"/>
    </source>
</evidence>
<dbReference type="Proteomes" id="UP000768567">
    <property type="component" value="Unassembled WGS sequence"/>
</dbReference>
<keyword evidence="3" id="KW-1185">Reference proteome</keyword>
<protein>
    <submittedName>
        <fullName evidence="2">Uncharacterized protein</fullName>
    </submittedName>
</protein>